<comment type="caution">
    <text evidence="3">The sequence shown here is derived from an EMBL/GenBank/DDBJ whole genome shotgun (WGS) entry which is preliminary data.</text>
</comment>
<keyword evidence="1" id="KW-0547">Nucleotide-binding</keyword>
<keyword evidence="2" id="KW-0067">ATP-binding</keyword>
<dbReference type="Gene3D" id="3.40.50.300">
    <property type="entry name" value="P-loop containing nucleotide triphosphate hydrolases"/>
    <property type="match status" value="1"/>
</dbReference>
<dbReference type="EMBL" id="MSCI01000002">
    <property type="protein sequence ID" value="PQJ60469.1"/>
    <property type="molecule type" value="Genomic_DNA"/>
</dbReference>
<gene>
    <name evidence="3" type="ORF">BTO10_13985</name>
</gene>
<reference evidence="3 4" key="1">
    <citation type="submission" date="2016-12" db="EMBL/GenBank/DDBJ databases">
        <title>Diversity of luminous bacteria.</title>
        <authorList>
            <person name="Yoshizawa S."/>
            <person name="Kogure K."/>
        </authorList>
    </citation>
    <scope>NUCLEOTIDE SEQUENCE [LARGE SCALE GENOMIC DNA]</scope>
    <source>
        <strain evidence="3 4">LC2-408</strain>
    </source>
</reference>
<dbReference type="InterPro" id="IPR050445">
    <property type="entry name" value="Bact_polysacc_biosynth/exp"/>
</dbReference>
<organism evidence="3 4">
    <name type="scientific">Vibrio chagasii</name>
    <dbReference type="NCBI Taxonomy" id="170679"/>
    <lineage>
        <taxon>Bacteria</taxon>
        <taxon>Pseudomonadati</taxon>
        <taxon>Pseudomonadota</taxon>
        <taxon>Gammaproteobacteria</taxon>
        <taxon>Vibrionales</taxon>
        <taxon>Vibrionaceae</taxon>
        <taxon>Vibrio</taxon>
    </lineage>
</organism>
<dbReference type="InterPro" id="IPR027417">
    <property type="entry name" value="P-loop_NTPase"/>
</dbReference>
<dbReference type="PANTHER" id="PTHR32309:SF31">
    <property type="entry name" value="CAPSULAR EXOPOLYSACCHARIDE FAMILY"/>
    <property type="match status" value="1"/>
</dbReference>
<evidence type="ECO:0000313" key="3">
    <source>
        <dbReference type="EMBL" id="PQJ60469.1"/>
    </source>
</evidence>
<dbReference type="SUPFAM" id="SSF52540">
    <property type="entry name" value="P-loop containing nucleoside triphosphate hydrolases"/>
    <property type="match status" value="1"/>
</dbReference>
<dbReference type="RefSeq" id="WP_105024921.1">
    <property type="nucleotide sequence ID" value="NZ_MSCI01000002.1"/>
</dbReference>
<proteinExistence type="predicted"/>
<evidence type="ECO:0000256" key="2">
    <source>
        <dbReference type="ARBA" id="ARBA00022840"/>
    </source>
</evidence>
<evidence type="ECO:0000256" key="1">
    <source>
        <dbReference type="ARBA" id="ARBA00022741"/>
    </source>
</evidence>
<dbReference type="Proteomes" id="UP000238707">
    <property type="component" value="Unassembled WGS sequence"/>
</dbReference>
<dbReference type="CDD" id="cd05387">
    <property type="entry name" value="BY-kinase"/>
    <property type="match status" value="1"/>
</dbReference>
<name>A0A2S7VED6_9VIBR</name>
<protein>
    <submittedName>
        <fullName evidence="3">Chromosome partitioning protein ParA</fullName>
    </submittedName>
</protein>
<evidence type="ECO:0000313" key="4">
    <source>
        <dbReference type="Proteomes" id="UP000238707"/>
    </source>
</evidence>
<sequence>MTISATHAEVEQIYLASELNEQRSICVTACHSGDGVTSVATALAERFLLAGHSTLYVDLNLFNPGFKDLHLLDNEQPGQLIEHIESQRMFIGVPAPTVSSTQLAYKDPATLQKAVSKWLEKYDRVIIDTSPLLNVNKGNIPAQSVASACDCALLVVAFGETSTHHLEQAKKLLDANSISLMGCIMNMKHTPSFVQELVRQLNRMKFIPAKLRERFANKLYQNEFLNLPM</sequence>
<accession>A0A2S7VED6</accession>
<dbReference type="PANTHER" id="PTHR32309">
    <property type="entry name" value="TYROSINE-PROTEIN KINASE"/>
    <property type="match status" value="1"/>
</dbReference>
<dbReference type="InterPro" id="IPR005702">
    <property type="entry name" value="Wzc-like_C"/>
</dbReference>
<dbReference type="AlphaFoldDB" id="A0A2S7VED6"/>
<keyword evidence="4" id="KW-1185">Reference proteome</keyword>